<dbReference type="AlphaFoldDB" id="A0A7W9SQ49"/>
<keyword evidence="2" id="KW-1185">Reference proteome</keyword>
<proteinExistence type="predicted"/>
<evidence type="ECO:0000313" key="2">
    <source>
        <dbReference type="Proteomes" id="UP000520814"/>
    </source>
</evidence>
<protein>
    <submittedName>
        <fullName evidence="1">Tetratricopeptide (TPR) repeat protein</fullName>
    </submittedName>
</protein>
<dbReference type="Proteomes" id="UP000520814">
    <property type="component" value="Unassembled WGS sequence"/>
</dbReference>
<gene>
    <name evidence="1" type="ORF">HNQ39_001754</name>
</gene>
<dbReference type="SUPFAM" id="SSF48452">
    <property type="entry name" value="TPR-like"/>
    <property type="match status" value="1"/>
</dbReference>
<organism evidence="1 2">
    <name type="scientific">Armatimonas rosea</name>
    <dbReference type="NCBI Taxonomy" id="685828"/>
    <lineage>
        <taxon>Bacteria</taxon>
        <taxon>Bacillati</taxon>
        <taxon>Armatimonadota</taxon>
        <taxon>Armatimonadia</taxon>
        <taxon>Armatimonadales</taxon>
        <taxon>Armatimonadaceae</taxon>
        <taxon>Armatimonas</taxon>
    </lineage>
</organism>
<reference evidence="1 2" key="1">
    <citation type="submission" date="2020-08" db="EMBL/GenBank/DDBJ databases">
        <title>Genomic Encyclopedia of Type Strains, Phase IV (KMG-IV): sequencing the most valuable type-strain genomes for metagenomic binning, comparative biology and taxonomic classification.</title>
        <authorList>
            <person name="Goeker M."/>
        </authorList>
    </citation>
    <scope>NUCLEOTIDE SEQUENCE [LARGE SCALE GENOMIC DNA]</scope>
    <source>
        <strain evidence="1 2">DSM 23562</strain>
    </source>
</reference>
<dbReference type="InterPro" id="IPR011990">
    <property type="entry name" value="TPR-like_helical_dom_sf"/>
</dbReference>
<dbReference type="EMBL" id="JACHGW010000002">
    <property type="protein sequence ID" value="MBB6049963.1"/>
    <property type="molecule type" value="Genomic_DNA"/>
</dbReference>
<evidence type="ECO:0000313" key="1">
    <source>
        <dbReference type="EMBL" id="MBB6049963.1"/>
    </source>
</evidence>
<name>A0A7W9SQ49_ARMRO</name>
<dbReference type="RefSeq" id="WP_184194027.1">
    <property type="nucleotide sequence ID" value="NZ_JACHGW010000002.1"/>
</dbReference>
<sequence>MNYTDALEIFKKLLTEPTPGINSLRQQSLPWMEFALVNSEMGNNDEALKAYKRGYTLMKEEMKGNIGKKFILTEEFASPKVPPIQDLLANIHIAIGLNNYMDADLREAMKDVEEFEKASRFNSKSLVPQFYQGYALERRGKGKEAKIIFDSLVKRGTGLVRNLSQQALSRL</sequence>
<comment type="caution">
    <text evidence="1">The sequence shown here is derived from an EMBL/GenBank/DDBJ whole genome shotgun (WGS) entry which is preliminary data.</text>
</comment>
<dbReference type="Gene3D" id="1.25.40.10">
    <property type="entry name" value="Tetratricopeptide repeat domain"/>
    <property type="match status" value="1"/>
</dbReference>
<accession>A0A7W9SQ49</accession>